<accession>A0AAD7JS00</accession>
<name>A0AAD7JS00_9AGAR</name>
<organism evidence="1 2">
    <name type="scientific">Mycena metata</name>
    <dbReference type="NCBI Taxonomy" id="1033252"/>
    <lineage>
        <taxon>Eukaryota</taxon>
        <taxon>Fungi</taxon>
        <taxon>Dikarya</taxon>
        <taxon>Basidiomycota</taxon>
        <taxon>Agaricomycotina</taxon>
        <taxon>Agaricomycetes</taxon>
        <taxon>Agaricomycetidae</taxon>
        <taxon>Agaricales</taxon>
        <taxon>Marasmiineae</taxon>
        <taxon>Mycenaceae</taxon>
        <taxon>Mycena</taxon>
    </lineage>
</organism>
<evidence type="ECO:0000313" key="2">
    <source>
        <dbReference type="Proteomes" id="UP001215598"/>
    </source>
</evidence>
<dbReference type="EMBL" id="JARKIB010000016">
    <property type="protein sequence ID" value="KAJ7770684.1"/>
    <property type="molecule type" value="Genomic_DNA"/>
</dbReference>
<keyword evidence="2" id="KW-1185">Reference proteome</keyword>
<reference evidence="1" key="1">
    <citation type="submission" date="2023-03" db="EMBL/GenBank/DDBJ databases">
        <title>Massive genome expansion in bonnet fungi (Mycena s.s.) driven by repeated elements and novel gene families across ecological guilds.</title>
        <authorList>
            <consortium name="Lawrence Berkeley National Laboratory"/>
            <person name="Harder C.B."/>
            <person name="Miyauchi S."/>
            <person name="Viragh M."/>
            <person name="Kuo A."/>
            <person name="Thoen E."/>
            <person name="Andreopoulos B."/>
            <person name="Lu D."/>
            <person name="Skrede I."/>
            <person name="Drula E."/>
            <person name="Henrissat B."/>
            <person name="Morin E."/>
            <person name="Kohler A."/>
            <person name="Barry K."/>
            <person name="LaButti K."/>
            <person name="Morin E."/>
            <person name="Salamov A."/>
            <person name="Lipzen A."/>
            <person name="Mereny Z."/>
            <person name="Hegedus B."/>
            <person name="Baldrian P."/>
            <person name="Stursova M."/>
            <person name="Weitz H."/>
            <person name="Taylor A."/>
            <person name="Grigoriev I.V."/>
            <person name="Nagy L.G."/>
            <person name="Martin F."/>
            <person name="Kauserud H."/>
        </authorList>
    </citation>
    <scope>NUCLEOTIDE SEQUENCE</scope>
    <source>
        <strain evidence="1">CBHHK182m</strain>
    </source>
</reference>
<protein>
    <submittedName>
        <fullName evidence="1">Uncharacterized protein</fullName>
    </submittedName>
</protein>
<evidence type="ECO:0000313" key="1">
    <source>
        <dbReference type="EMBL" id="KAJ7770684.1"/>
    </source>
</evidence>
<dbReference type="AlphaFoldDB" id="A0AAD7JS00"/>
<comment type="caution">
    <text evidence="1">The sequence shown here is derived from an EMBL/GenBank/DDBJ whole genome shotgun (WGS) entry which is preliminary data.</text>
</comment>
<proteinExistence type="predicted"/>
<gene>
    <name evidence="1" type="ORF">B0H16DRAFT_1516273</name>
</gene>
<sequence length="68" mass="7223">MHDVHAMVPLAHLSFGDGVTAWLSGGASNTAALRGIPYDPDWRKGFNVGAPPKPMVLPSGVKDVEHVF</sequence>
<dbReference type="Proteomes" id="UP001215598">
    <property type="component" value="Unassembled WGS sequence"/>
</dbReference>